<evidence type="ECO:0000256" key="2">
    <source>
        <dbReference type="ARBA" id="ARBA00010617"/>
    </source>
</evidence>
<dbReference type="InterPro" id="IPR002403">
    <property type="entry name" value="Cyt_P450_E_grp-IV"/>
</dbReference>
<keyword evidence="9" id="KW-1185">Reference proteome</keyword>
<keyword evidence="6" id="KW-0503">Monooxygenase</keyword>
<evidence type="ECO:0000313" key="8">
    <source>
        <dbReference type="EMBL" id="KAJ4149870.1"/>
    </source>
</evidence>
<keyword evidence="3 7" id="KW-0349">Heme</keyword>
<evidence type="ECO:0000256" key="5">
    <source>
        <dbReference type="ARBA" id="ARBA00023004"/>
    </source>
</evidence>
<accession>A0A9W8UKB5</accession>
<keyword evidence="5 7" id="KW-0408">Iron</keyword>
<dbReference type="Pfam" id="PF00067">
    <property type="entry name" value="p450"/>
    <property type="match status" value="1"/>
</dbReference>
<evidence type="ECO:0000256" key="4">
    <source>
        <dbReference type="ARBA" id="ARBA00022723"/>
    </source>
</evidence>
<dbReference type="RefSeq" id="XP_056051584.1">
    <property type="nucleotide sequence ID" value="XM_056199657.1"/>
</dbReference>
<dbReference type="InterPro" id="IPR050529">
    <property type="entry name" value="CYP450_sterol_14alpha_dmase"/>
</dbReference>
<organism evidence="8 9">
    <name type="scientific">Akanthomyces muscarius</name>
    <name type="common">Entomopathogenic fungus</name>
    <name type="synonym">Lecanicillium muscarium</name>
    <dbReference type="NCBI Taxonomy" id="2231603"/>
    <lineage>
        <taxon>Eukaryota</taxon>
        <taxon>Fungi</taxon>
        <taxon>Dikarya</taxon>
        <taxon>Ascomycota</taxon>
        <taxon>Pezizomycotina</taxon>
        <taxon>Sordariomycetes</taxon>
        <taxon>Hypocreomycetidae</taxon>
        <taxon>Hypocreales</taxon>
        <taxon>Cordycipitaceae</taxon>
        <taxon>Akanthomyces</taxon>
    </lineage>
</organism>
<comment type="cofactor">
    <cofactor evidence="1 7">
        <name>heme</name>
        <dbReference type="ChEBI" id="CHEBI:30413"/>
    </cofactor>
</comment>
<dbReference type="Gene3D" id="1.10.630.10">
    <property type="entry name" value="Cytochrome P450"/>
    <property type="match status" value="1"/>
</dbReference>
<protein>
    <recommendedName>
        <fullName evidence="10">Cytochrome P450</fullName>
    </recommendedName>
</protein>
<dbReference type="GO" id="GO:0020037">
    <property type="term" value="F:heme binding"/>
    <property type="evidence" value="ECO:0007669"/>
    <property type="project" value="InterPro"/>
</dbReference>
<keyword evidence="4 7" id="KW-0479">Metal-binding</keyword>
<evidence type="ECO:0000256" key="6">
    <source>
        <dbReference type="ARBA" id="ARBA00023033"/>
    </source>
</evidence>
<dbReference type="AlphaFoldDB" id="A0A9W8UKB5"/>
<dbReference type="SUPFAM" id="SSF48264">
    <property type="entry name" value="Cytochrome P450"/>
    <property type="match status" value="1"/>
</dbReference>
<comment type="similarity">
    <text evidence="2">Belongs to the cytochrome P450 family.</text>
</comment>
<reference evidence="8" key="1">
    <citation type="journal article" date="2023" name="Access Microbiol">
        <title>De-novo genome assembly for Akanthomyces muscarius, a biocontrol agent of insect agricultural pests.</title>
        <authorList>
            <person name="Erdos Z."/>
            <person name="Studholme D.J."/>
            <person name="Raymond B."/>
            <person name="Sharma M."/>
        </authorList>
    </citation>
    <scope>NUCLEOTIDE SEQUENCE</scope>
    <source>
        <strain evidence="8">Ve6</strain>
    </source>
</reference>
<dbReference type="KEGG" id="amus:LMH87_010648"/>
<evidence type="ECO:0000313" key="9">
    <source>
        <dbReference type="Proteomes" id="UP001144673"/>
    </source>
</evidence>
<evidence type="ECO:0000256" key="1">
    <source>
        <dbReference type="ARBA" id="ARBA00001971"/>
    </source>
</evidence>
<dbReference type="EMBL" id="JAJHUN010000009">
    <property type="protein sequence ID" value="KAJ4149870.1"/>
    <property type="molecule type" value="Genomic_DNA"/>
</dbReference>
<dbReference type="Proteomes" id="UP001144673">
    <property type="component" value="Chromosome 4"/>
</dbReference>
<comment type="caution">
    <text evidence="8">The sequence shown here is derived from an EMBL/GenBank/DDBJ whole genome shotgun (WGS) entry which is preliminary data.</text>
</comment>
<name>A0A9W8UKB5_AKAMU</name>
<dbReference type="GeneID" id="80897807"/>
<dbReference type="InterPro" id="IPR036396">
    <property type="entry name" value="Cyt_P450_sf"/>
</dbReference>
<proteinExistence type="inferred from homology"/>
<dbReference type="PANTHER" id="PTHR24304:SF2">
    <property type="entry name" value="24-HYDROXYCHOLESTEROL 7-ALPHA-HYDROXYLASE"/>
    <property type="match status" value="1"/>
</dbReference>
<dbReference type="GO" id="GO:0005506">
    <property type="term" value="F:iron ion binding"/>
    <property type="evidence" value="ECO:0007669"/>
    <property type="project" value="InterPro"/>
</dbReference>
<gene>
    <name evidence="8" type="ORF">LMH87_010648</name>
</gene>
<dbReference type="GO" id="GO:0016705">
    <property type="term" value="F:oxidoreductase activity, acting on paired donors, with incorporation or reduction of molecular oxygen"/>
    <property type="evidence" value="ECO:0007669"/>
    <property type="project" value="InterPro"/>
</dbReference>
<dbReference type="GO" id="GO:0004497">
    <property type="term" value="F:monooxygenase activity"/>
    <property type="evidence" value="ECO:0007669"/>
    <property type="project" value="UniProtKB-KW"/>
</dbReference>
<feature type="binding site" description="axial binding residue" evidence="7">
    <location>
        <position position="336"/>
    </location>
    <ligand>
        <name>heme</name>
        <dbReference type="ChEBI" id="CHEBI:30413"/>
    </ligand>
    <ligandPart>
        <name>Fe</name>
        <dbReference type="ChEBI" id="CHEBI:18248"/>
    </ligandPart>
</feature>
<dbReference type="InterPro" id="IPR001128">
    <property type="entry name" value="Cyt_P450"/>
</dbReference>
<keyword evidence="6" id="KW-0560">Oxidoreductase</keyword>
<dbReference type="PANTHER" id="PTHR24304">
    <property type="entry name" value="CYTOCHROME P450 FAMILY 7"/>
    <property type="match status" value="1"/>
</dbReference>
<evidence type="ECO:0008006" key="10">
    <source>
        <dbReference type="Google" id="ProtNLM"/>
    </source>
</evidence>
<dbReference type="PRINTS" id="PR00465">
    <property type="entry name" value="EP450IV"/>
</dbReference>
<evidence type="ECO:0000256" key="7">
    <source>
        <dbReference type="PIRSR" id="PIRSR602403-1"/>
    </source>
</evidence>
<sequence length="346" mass="38935">MATNPLAGYSALLTGIPTTDHLEGGGIDSRTFKTFKLLMTKARLIENLGQLVDDANSALGHLDTSRPFDPFNGIYLLIYQMTHRLLGSYDVADSPRLLAETLAVYDRMNDSSAGQTMFPMMPTLGMLRKLWAGARLHLLFRSMIRDRRKCGRRENDAMQIMMDKGDSDIQISTVIISSLFAGLLNSGVNAAWILCYLAKHRDWYMKVQAEVDEVIAAGRQSDDETPRQILERLTIEQWESSFPMLGYALQESIRLNLPGIFIRKNITNVNLPLVGTNIIVPRGSFAVYLADDVHLNQDLYPEPLEWNPCRHIQSSPDGRESSSLDYLGWGAGLHPCRKLHHLPNYL</sequence>
<evidence type="ECO:0000256" key="3">
    <source>
        <dbReference type="ARBA" id="ARBA00022617"/>
    </source>
</evidence>